<evidence type="ECO:0000313" key="2">
    <source>
        <dbReference type="EMBL" id="CAJ1406257.1"/>
    </source>
</evidence>
<dbReference type="CDD" id="cd11715">
    <property type="entry name" value="THUMP_AdoMetMT"/>
    <property type="match status" value="1"/>
</dbReference>
<feature type="compositionally biased region" description="Basic and acidic residues" evidence="1">
    <location>
        <begin position="363"/>
        <end position="375"/>
    </location>
</feature>
<sequence>MQLARLLQRAGRVQAARGVAVVARTRLGLESLLRAELETLAKPGSDFVKPAPGPASATFVAPEGRQAEGAVEVHSAEWAAVYRVLRSRLAQSVWVRVGEPFACDSLEAFEEVLSTAPFESFLADEPRVTVSAWERQSRLDAADLEAALRRTFPTPQRPRAVLRAVLQQNVCSLELLCAGGTRHLAGWLAKGWSEPSGSDMQVAQRIPWSLQEVAAQAKRNPTDVDGAFIAALVAQVPPRALATSLVWDPFCRGGQVLLEILSAVLALPPCVERQPCERLRPHRPQAEAALGEAMVEAQALTLVGSDRSTASILEARRRLRKFSNELKGMETAEAEPDTAKVQLQAGSRPRVRRSHVSSTAVTQEHHTQEREEKRSSASPALPTRKAESICRARCR</sequence>
<comment type="caution">
    <text evidence="2">The sequence shown here is derived from an EMBL/GenBank/DDBJ whole genome shotgun (WGS) entry which is preliminary data.</text>
</comment>
<reference evidence="2" key="1">
    <citation type="submission" date="2023-08" db="EMBL/GenBank/DDBJ databases">
        <authorList>
            <person name="Chen Y."/>
            <person name="Shah S."/>
            <person name="Dougan E. K."/>
            <person name="Thang M."/>
            <person name="Chan C."/>
        </authorList>
    </citation>
    <scope>NUCLEOTIDE SEQUENCE</scope>
</reference>
<keyword evidence="3" id="KW-1185">Reference proteome</keyword>
<accession>A0AA36JIK3</accession>
<gene>
    <name evidence="2" type="ORF">EVOR1521_LOCUS28259</name>
</gene>
<organism evidence="2 3">
    <name type="scientific">Effrenium voratum</name>
    <dbReference type="NCBI Taxonomy" id="2562239"/>
    <lineage>
        <taxon>Eukaryota</taxon>
        <taxon>Sar</taxon>
        <taxon>Alveolata</taxon>
        <taxon>Dinophyceae</taxon>
        <taxon>Suessiales</taxon>
        <taxon>Symbiodiniaceae</taxon>
        <taxon>Effrenium</taxon>
    </lineage>
</organism>
<evidence type="ECO:0000256" key="1">
    <source>
        <dbReference type="SAM" id="MobiDB-lite"/>
    </source>
</evidence>
<dbReference type="Gene3D" id="3.30.2130.30">
    <property type="match status" value="1"/>
</dbReference>
<evidence type="ECO:0000313" key="3">
    <source>
        <dbReference type="Proteomes" id="UP001178507"/>
    </source>
</evidence>
<protein>
    <submittedName>
        <fullName evidence="2">Uncharacterized protein</fullName>
    </submittedName>
</protein>
<dbReference type="Proteomes" id="UP001178507">
    <property type="component" value="Unassembled WGS sequence"/>
</dbReference>
<feature type="region of interest" description="Disordered" evidence="1">
    <location>
        <begin position="329"/>
        <end position="395"/>
    </location>
</feature>
<proteinExistence type="predicted"/>
<name>A0AA36JIK3_9DINO</name>
<dbReference type="AlphaFoldDB" id="A0AA36JIK3"/>
<feature type="compositionally biased region" description="Basic and acidic residues" evidence="1">
    <location>
        <begin position="384"/>
        <end position="395"/>
    </location>
</feature>
<dbReference type="EMBL" id="CAUJNA010003621">
    <property type="protein sequence ID" value="CAJ1406257.1"/>
    <property type="molecule type" value="Genomic_DNA"/>
</dbReference>